<feature type="transmembrane region" description="Helical" evidence="1">
    <location>
        <begin position="25"/>
        <end position="43"/>
    </location>
</feature>
<keyword evidence="1" id="KW-0812">Transmembrane</keyword>
<name>A0A7G7WAQ0_9BACT</name>
<organism evidence="2 3">
    <name type="scientific">Hymenobacter sediminicola</name>
    <dbReference type="NCBI Taxonomy" id="2761579"/>
    <lineage>
        <taxon>Bacteria</taxon>
        <taxon>Pseudomonadati</taxon>
        <taxon>Bacteroidota</taxon>
        <taxon>Cytophagia</taxon>
        <taxon>Cytophagales</taxon>
        <taxon>Hymenobacteraceae</taxon>
        <taxon>Hymenobacter</taxon>
    </lineage>
</organism>
<feature type="transmembrane region" description="Helical" evidence="1">
    <location>
        <begin position="84"/>
        <end position="103"/>
    </location>
</feature>
<proteinExistence type="predicted"/>
<keyword evidence="1" id="KW-1133">Transmembrane helix</keyword>
<feature type="transmembrane region" description="Helical" evidence="1">
    <location>
        <begin position="123"/>
        <end position="143"/>
    </location>
</feature>
<reference evidence="2 3" key="1">
    <citation type="submission" date="2020-08" db="EMBL/GenBank/DDBJ databases">
        <title>Hymenobacter sp. S2-20-2 genome sequencing.</title>
        <authorList>
            <person name="Jin L."/>
        </authorList>
    </citation>
    <scope>NUCLEOTIDE SEQUENCE [LARGE SCALE GENOMIC DNA]</scope>
    <source>
        <strain evidence="2 3">S2-20-2</strain>
    </source>
</reference>
<evidence type="ECO:0000313" key="3">
    <source>
        <dbReference type="Proteomes" id="UP000515489"/>
    </source>
</evidence>
<protein>
    <recommendedName>
        <fullName evidence="4">PH domain-containing protein</fullName>
    </recommendedName>
</protein>
<evidence type="ECO:0008006" key="4">
    <source>
        <dbReference type="Google" id="ProtNLM"/>
    </source>
</evidence>
<accession>A0A7G7WAQ0</accession>
<dbReference type="RefSeq" id="WP_185889321.1">
    <property type="nucleotide sequence ID" value="NZ_CP060202.1"/>
</dbReference>
<feature type="transmembrane region" description="Helical" evidence="1">
    <location>
        <begin position="49"/>
        <end position="68"/>
    </location>
</feature>
<evidence type="ECO:0000313" key="2">
    <source>
        <dbReference type="EMBL" id="QNH63443.1"/>
    </source>
</evidence>
<sequence>MNTLSSTGHTTLYHKRRARMERAKGLSHLFPAIVLLGGAVSILTGRESFTVLAGVELAVGAAYLLLLAREWRHLGQHPAHHERVAWLELAAAGILALEGYHIWHRHHEKELQTGEHRFHVLPWVYWVVAGWYVLLAFGLAHIYKRRHLHLHAHGFSGRLHPFRRKFAYNWADIAKLETVGEEDVVVYGAGGERHVISFAHIQDGAVHRNRLSEHAAAGMSDAKKDV</sequence>
<evidence type="ECO:0000256" key="1">
    <source>
        <dbReference type="SAM" id="Phobius"/>
    </source>
</evidence>
<dbReference type="Proteomes" id="UP000515489">
    <property type="component" value="Chromosome"/>
</dbReference>
<keyword evidence="1" id="KW-0472">Membrane</keyword>
<dbReference type="KEGG" id="hsk:H4317_06515"/>
<gene>
    <name evidence="2" type="ORF">H4317_06515</name>
</gene>
<dbReference type="EMBL" id="CP060202">
    <property type="protein sequence ID" value="QNH63443.1"/>
    <property type="molecule type" value="Genomic_DNA"/>
</dbReference>
<keyword evidence="3" id="KW-1185">Reference proteome</keyword>
<dbReference type="AlphaFoldDB" id="A0A7G7WAQ0"/>